<evidence type="ECO:0000313" key="3">
    <source>
        <dbReference type="EMBL" id="KAG0714548.1"/>
    </source>
</evidence>
<evidence type="ECO:0000313" key="4">
    <source>
        <dbReference type="Proteomes" id="UP000770661"/>
    </source>
</evidence>
<proteinExistence type="predicted"/>
<comment type="caution">
    <text evidence="3">The sequence shown here is derived from an EMBL/GenBank/DDBJ whole genome shotgun (WGS) entry which is preliminary data.</text>
</comment>
<accession>A0A8J4XTP3</accession>
<evidence type="ECO:0000259" key="2">
    <source>
        <dbReference type="PROSITE" id="PS50041"/>
    </source>
</evidence>
<reference evidence="3" key="1">
    <citation type="submission" date="2020-07" db="EMBL/GenBank/DDBJ databases">
        <title>The High-quality genome of the commercially important snow crab, Chionoecetes opilio.</title>
        <authorList>
            <person name="Jeong J.-H."/>
            <person name="Ryu S."/>
        </authorList>
    </citation>
    <scope>NUCLEOTIDE SEQUENCE</scope>
    <source>
        <strain evidence="3">MADBK_172401_WGS</strain>
        <tissue evidence="3">Digestive gland</tissue>
    </source>
</reference>
<gene>
    <name evidence="3" type="ORF">GWK47_013925</name>
</gene>
<dbReference type="SUPFAM" id="SSF56436">
    <property type="entry name" value="C-type lectin-like"/>
    <property type="match status" value="1"/>
</dbReference>
<name>A0A8J4XTP3_CHIOP</name>
<dbReference type="Gene3D" id="3.10.100.10">
    <property type="entry name" value="Mannose-Binding Protein A, subunit A"/>
    <property type="match status" value="1"/>
</dbReference>
<dbReference type="Pfam" id="PF00059">
    <property type="entry name" value="Lectin_C"/>
    <property type="match status" value="1"/>
</dbReference>
<keyword evidence="4" id="KW-1185">Reference proteome</keyword>
<dbReference type="InterPro" id="IPR001304">
    <property type="entry name" value="C-type_lectin-like"/>
</dbReference>
<dbReference type="Proteomes" id="UP000770661">
    <property type="component" value="Unassembled WGS sequence"/>
</dbReference>
<dbReference type="InterPro" id="IPR016186">
    <property type="entry name" value="C-type_lectin-like/link_sf"/>
</dbReference>
<dbReference type="EMBL" id="JACEEZ010020446">
    <property type="protein sequence ID" value="KAG0714548.1"/>
    <property type="molecule type" value="Genomic_DNA"/>
</dbReference>
<dbReference type="OrthoDB" id="8187082at2759"/>
<feature type="signal peptide" evidence="1">
    <location>
        <begin position="1"/>
        <end position="19"/>
    </location>
</feature>
<feature type="chain" id="PRO_5035246648" evidence="1">
    <location>
        <begin position="20"/>
        <end position="122"/>
    </location>
</feature>
<dbReference type="PROSITE" id="PS50041">
    <property type="entry name" value="C_TYPE_LECTIN_2"/>
    <property type="match status" value="1"/>
</dbReference>
<dbReference type="InterPro" id="IPR016187">
    <property type="entry name" value="CTDL_fold"/>
</dbReference>
<dbReference type="AlphaFoldDB" id="A0A8J4XTP3"/>
<protein>
    <submittedName>
        <fullName evidence="3">C-type lectin 37Da</fullName>
    </submittedName>
</protein>
<organism evidence="3 4">
    <name type="scientific">Chionoecetes opilio</name>
    <name type="common">Atlantic snow crab</name>
    <name type="synonym">Cancer opilio</name>
    <dbReference type="NCBI Taxonomy" id="41210"/>
    <lineage>
        <taxon>Eukaryota</taxon>
        <taxon>Metazoa</taxon>
        <taxon>Ecdysozoa</taxon>
        <taxon>Arthropoda</taxon>
        <taxon>Crustacea</taxon>
        <taxon>Multicrustacea</taxon>
        <taxon>Malacostraca</taxon>
        <taxon>Eumalacostraca</taxon>
        <taxon>Eucarida</taxon>
        <taxon>Decapoda</taxon>
        <taxon>Pleocyemata</taxon>
        <taxon>Brachyura</taxon>
        <taxon>Eubrachyura</taxon>
        <taxon>Majoidea</taxon>
        <taxon>Majidae</taxon>
        <taxon>Chionoecetes</taxon>
    </lineage>
</organism>
<sequence length="122" mass="13757">MWRSVAVALVLALVSLSAGQRSVETIDLAGSRYFISQTSPYVPTLNWFLAYQYCRTIGMELLTIATAEEAEVISSYLAENRLTDTDYWTGGNQLGSHLWMWMATGQRFNSSFDNWAPEQAFV</sequence>
<keyword evidence="1" id="KW-0732">Signal</keyword>
<feature type="domain" description="C-type lectin" evidence="2">
    <location>
        <begin position="28"/>
        <end position="119"/>
    </location>
</feature>
<evidence type="ECO:0000256" key="1">
    <source>
        <dbReference type="SAM" id="SignalP"/>
    </source>
</evidence>
<dbReference type="CDD" id="cd00037">
    <property type="entry name" value="CLECT"/>
    <property type="match status" value="1"/>
</dbReference>